<feature type="compositionally biased region" description="Pro residues" evidence="2">
    <location>
        <begin position="248"/>
        <end position="257"/>
    </location>
</feature>
<evidence type="ECO:0000259" key="3">
    <source>
        <dbReference type="PROSITE" id="PS50057"/>
    </source>
</evidence>
<proteinExistence type="predicted"/>
<dbReference type="InterPro" id="IPR001478">
    <property type="entry name" value="PDZ"/>
</dbReference>
<feature type="domain" description="PDZ" evidence="4">
    <location>
        <begin position="1458"/>
        <end position="1535"/>
    </location>
</feature>
<dbReference type="InterPro" id="IPR014352">
    <property type="entry name" value="FERM/acyl-CoA-bd_prot_sf"/>
</dbReference>
<dbReference type="PANTHER" id="PTHR46900:SF2">
    <property type="entry name" value="TYROSINE-PROTEIN PHOSPHATASE NON-RECEPTOR TYPE 13"/>
    <property type="match status" value="1"/>
</dbReference>
<gene>
    <name evidence="6" type="ORF">CAUJ_LOCUS16087</name>
</gene>
<dbReference type="InterPro" id="IPR011019">
    <property type="entry name" value="KIND_dom"/>
</dbReference>
<dbReference type="SMART" id="SM00750">
    <property type="entry name" value="KIND"/>
    <property type="match status" value="1"/>
</dbReference>
<evidence type="ECO:0000313" key="6">
    <source>
        <dbReference type="EMBL" id="CAD6200190.1"/>
    </source>
</evidence>
<feature type="compositionally biased region" description="Low complexity" evidence="2">
    <location>
        <begin position="314"/>
        <end position="333"/>
    </location>
</feature>
<organism evidence="6 7">
    <name type="scientific">Caenorhabditis auriculariae</name>
    <dbReference type="NCBI Taxonomy" id="2777116"/>
    <lineage>
        <taxon>Eukaryota</taxon>
        <taxon>Metazoa</taxon>
        <taxon>Ecdysozoa</taxon>
        <taxon>Nematoda</taxon>
        <taxon>Chromadorea</taxon>
        <taxon>Rhabditida</taxon>
        <taxon>Rhabditina</taxon>
        <taxon>Rhabditomorpha</taxon>
        <taxon>Rhabditoidea</taxon>
        <taxon>Rhabditidae</taxon>
        <taxon>Peloderinae</taxon>
        <taxon>Caenorhabditis</taxon>
    </lineage>
</organism>
<dbReference type="PROSITE" id="PS50057">
    <property type="entry name" value="FERM_3"/>
    <property type="match status" value="1"/>
</dbReference>
<feature type="region of interest" description="Disordered" evidence="2">
    <location>
        <begin position="202"/>
        <end position="279"/>
    </location>
</feature>
<protein>
    <submittedName>
        <fullName evidence="6">Uncharacterized protein</fullName>
    </submittedName>
</protein>
<evidence type="ECO:0000259" key="4">
    <source>
        <dbReference type="PROSITE" id="PS50106"/>
    </source>
</evidence>
<dbReference type="Pfam" id="PF09380">
    <property type="entry name" value="FERM_C"/>
    <property type="match status" value="1"/>
</dbReference>
<dbReference type="PRINTS" id="PR00935">
    <property type="entry name" value="BAND41"/>
</dbReference>
<dbReference type="PANTHER" id="PTHR46900">
    <property type="entry name" value="TYROSINE-PROTEIN PHOSPHATASE NON-RECEPTOR TYPE 13"/>
    <property type="match status" value="1"/>
</dbReference>
<evidence type="ECO:0000259" key="5">
    <source>
        <dbReference type="PROSITE" id="PS51377"/>
    </source>
</evidence>
<feature type="non-terminal residue" evidence="6">
    <location>
        <position position="1"/>
    </location>
</feature>
<dbReference type="InterPro" id="IPR019748">
    <property type="entry name" value="FERM_central"/>
</dbReference>
<dbReference type="CDD" id="cd17101">
    <property type="entry name" value="FERM_F1_PTPN13_like"/>
    <property type="match status" value="1"/>
</dbReference>
<dbReference type="Gene3D" id="3.10.20.90">
    <property type="entry name" value="Phosphatidylinositol 3-kinase Catalytic Subunit, Chain A, domain 1"/>
    <property type="match status" value="1"/>
</dbReference>
<feature type="region of interest" description="Disordered" evidence="2">
    <location>
        <begin position="421"/>
        <end position="523"/>
    </location>
</feature>
<dbReference type="CDD" id="cd14473">
    <property type="entry name" value="FERM_B-lobe"/>
    <property type="match status" value="1"/>
</dbReference>
<dbReference type="Pfam" id="PF00595">
    <property type="entry name" value="PDZ"/>
    <property type="match status" value="3"/>
</dbReference>
<dbReference type="InterPro" id="IPR011993">
    <property type="entry name" value="PH-like_dom_sf"/>
</dbReference>
<evidence type="ECO:0000313" key="7">
    <source>
        <dbReference type="Proteomes" id="UP000835052"/>
    </source>
</evidence>
<evidence type="ECO:0000256" key="2">
    <source>
        <dbReference type="SAM" id="MobiDB-lite"/>
    </source>
</evidence>
<dbReference type="InterPro" id="IPR000299">
    <property type="entry name" value="FERM_domain"/>
</dbReference>
<accession>A0A8S1HYH9</accession>
<feature type="domain" description="PDZ" evidence="4">
    <location>
        <begin position="1110"/>
        <end position="1192"/>
    </location>
</feature>
<dbReference type="Gene3D" id="2.30.29.30">
    <property type="entry name" value="Pleckstrin-homology domain (PH domain)/Phosphotyrosine-binding domain (PTB)"/>
    <property type="match status" value="1"/>
</dbReference>
<feature type="compositionally biased region" description="Basic and acidic residues" evidence="2">
    <location>
        <begin position="495"/>
        <end position="509"/>
    </location>
</feature>
<feature type="region of interest" description="Disordered" evidence="2">
    <location>
        <begin position="1039"/>
        <end position="1105"/>
    </location>
</feature>
<dbReference type="InterPro" id="IPR036034">
    <property type="entry name" value="PDZ_sf"/>
</dbReference>
<dbReference type="SMART" id="SM00295">
    <property type="entry name" value="B41"/>
    <property type="match status" value="1"/>
</dbReference>
<feature type="domain" description="KIND" evidence="5">
    <location>
        <begin position="8"/>
        <end position="178"/>
    </location>
</feature>
<dbReference type="EMBL" id="CAJGYM010000249">
    <property type="protein sequence ID" value="CAD6200190.1"/>
    <property type="molecule type" value="Genomic_DNA"/>
</dbReference>
<dbReference type="InterPro" id="IPR018980">
    <property type="entry name" value="FERM_PH-like_C"/>
</dbReference>
<dbReference type="CDD" id="cd00136">
    <property type="entry name" value="PDZ_canonical"/>
    <property type="match status" value="3"/>
</dbReference>
<dbReference type="SMART" id="SM01196">
    <property type="entry name" value="FERM_C"/>
    <property type="match status" value="1"/>
</dbReference>
<dbReference type="SUPFAM" id="SSF50156">
    <property type="entry name" value="PDZ domain-like"/>
    <property type="match status" value="3"/>
</dbReference>
<dbReference type="Gene3D" id="2.30.42.10">
    <property type="match status" value="3"/>
</dbReference>
<feature type="compositionally biased region" description="Basic and acidic residues" evidence="2">
    <location>
        <begin position="1089"/>
        <end position="1104"/>
    </location>
</feature>
<dbReference type="InterPro" id="IPR052074">
    <property type="entry name" value="NonRcpt_TyrProt_Phosphatase"/>
</dbReference>
<dbReference type="InterPro" id="IPR018979">
    <property type="entry name" value="FERM_N"/>
</dbReference>
<dbReference type="Pfam" id="PF00373">
    <property type="entry name" value="FERM_M"/>
    <property type="match status" value="1"/>
</dbReference>
<dbReference type="PROSITE" id="PS51377">
    <property type="entry name" value="KIND"/>
    <property type="match status" value="1"/>
</dbReference>
<comment type="caution">
    <text evidence="6">The sequence shown here is derived from an EMBL/GenBank/DDBJ whole genome shotgun (WGS) entry which is preliminary data.</text>
</comment>
<feature type="region of interest" description="Disordered" evidence="2">
    <location>
        <begin position="312"/>
        <end position="396"/>
    </location>
</feature>
<keyword evidence="1" id="KW-0677">Repeat</keyword>
<name>A0A8S1HYH9_9PELO</name>
<keyword evidence="7" id="KW-1185">Reference proteome</keyword>
<dbReference type="InterPro" id="IPR035963">
    <property type="entry name" value="FERM_2"/>
</dbReference>
<dbReference type="SUPFAM" id="SSF54236">
    <property type="entry name" value="Ubiquitin-like"/>
    <property type="match status" value="1"/>
</dbReference>
<dbReference type="Proteomes" id="UP000835052">
    <property type="component" value="Unassembled WGS sequence"/>
</dbReference>
<dbReference type="SUPFAM" id="SSF47031">
    <property type="entry name" value="Second domain of FERM"/>
    <property type="match status" value="1"/>
</dbReference>
<dbReference type="InterPro" id="IPR019749">
    <property type="entry name" value="Band_41_domain"/>
</dbReference>
<feature type="domain" description="PDZ" evidence="4">
    <location>
        <begin position="1360"/>
        <end position="1439"/>
    </location>
</feature>
<dbReference type="PROSITE" id="PS50106">
    <property type="entry name" value="PDZ"/>
    <property type="match status" value="3"/>
</dbReference>
<feature type="compositionally biased region" description="Polar residues" evidence="2">
    <location>
        <begin position="1208"/>
        <end position="1231"/>
    </location>
</feature>
<dbReference type="SUPFAM" id="SSF50729">
    <property type="entry name" value="PH domain-like"/>
    <property type="match status" value="1"/>
</dbReference>
<feature type="domain" description="FERM" evidence="3">
    <location>
        <begin position="673"/>
        <end position="985"/>
    </location>
</feature>
<evidence type="ECO:0000256" key="1">
    <source>
        <dbReference type="ARBA" id="ARBA00022737"/>
    </source>
</evidence>
<dbReference type="SMART" id="SM00228">
    <property type="entry name" value="PDZ"/>
    <property type="match status" value="3"/>
</dbReference>
<feature type="region of interest" description="Disordered" evidence="2">
    <location>
        <begin position="1202"/>
        <end position="1249"/>
    </location>
</feature>
<dbReference type="InterPro" id="IPR029071">
    <property type="entry name" value="Ubiquitin-like_domsf"/>
</dbReference>
<feature type="compositionally biased region" description="Low complexity" evidence="2">
    <location>
        <begin position="208"/>
        <end position="220"/>
    </location>
</feature>
<dbReference type="Gene3D" id="1.20.80.10">
    <property type="match status" value="1"/>
</dbReference>
<feature type="compositionally biased region" description="Polar residues" evidence="2">
    <location>
        <begin position="266"/>
        <end position="279"/>
    </location>
</feature>
<sequence>MTPPDVKVSIAEVCEVRGYGLNAPELLSLAVSAADRLPPCPKGTAFDLDNVFISSKGTVEIKAVPSTSVGREFVPPEWAKGEEDPQAAAVYCIGAVLRAAGAEEASDVDLFSLVNILTVAMTGTRPTAHRMGQMARNQLRGRDPASMLMCVYEELMGDEDENRLDDDMMDFDDEEILSMDGSHLRDDLNHVPTAVKHATEYYEEESRAGASTSTSSGNSTQKETSPFGFFDEHVPKTAFSTSAKPEPTQKPPSPPPTSASHYEETSLGNIGSPLSQSTRINESSYIEERSIDISFNRSTAFEDNFVDMKNDRSTVPTTVVQPPTPTTTVTSPPRNIPMNPFDEDETEHGGTLSGRDPFEDESSGSEPHKKKPAETATKKKLAHRFSSSSEEIVEAHVPDEDEGFFAVDSAPKRIKKAQTFYEEEDQDIEDRSPQHRYAPIVPEPGLTPFEEAQRALRANRARHRPSAASSNSLPAGSVPQYDEVPQEVSRQRHSAAFDRSRTSDSKGYESDDSEFERDRLDLDVKPKPVEAVVIMENRSPSLPVSKKPIEKRIVESEEEAEEKAEEDEDIDDIFNQYKKQNSENMAPGARPTPILAEVRSPAPESIDRIRSSQEEPLPPVLQRKNSLVPSRISGRRSTRGSVRASLRGKRKTRAMPEFYDLTRTSIRLRAPNTEVVVELLNGQKVEIACRSDVVARDIFFLVVQHMNLNEHVFFGLTFLRDGEHFFVEDHQKLEKFAPPGWKSFSRTGVRIQYVLHLRFRFYPQILDFIKTDVTMHELYLQCRRDIIEERIQPKRDAAFELAALALQAEFGNRPPPVIVDYFDIQHYLPKRFCSFEDPKRLQLLLSELHGHYGGTRREESENKYIQICQKHGDFGCHLHRVFRTKPTTSHGASPFDPDTGSSLWIGILPRGIRIYEEQGGARELLAEHLWPQTQTLQFDKKRFVIVALGVTEEQMESTFYTDHHTKSAYFVKFAASQHRFMMKMRQWKSTLRLENTMQSMPDVCVEGRQVAPLPIRPSLEDTPPQSPLDSASAVFAKTPATNGSATPASARGAARPLAVPPPAPSSSSSRLPQYDTVDDIDAPNSQVENFERLTRGESNDEEPPRGMQFDVVLLKEENGLGLTLVDGNLNGVPGVYVKMVADNGAGMKAGLCVGDRLVKVGDESLEGKDRHRAVELVSQCGPRVPLSIARLDGIIRHERGVSHENVKKNSTASNGTASNLSVGSSQAQKGVSRTPPAPRRAANRRQRAVSDFGAIGDNLPTLDGDNLINIKAISGLHLDESDEEKGEYRLPTTSMYNFDREEEVQMSNSKSQRNVEPERITPSDGRKYRYARKSNLDWTEELEDVGEENEEENFTPGVIDIELRRNQNGSLGVQIASLGGRVCIKQLTAEPAISHPDIRVGDTLLYVNGVAVEGKSHHEVVTMLRSGGEVVTLGVQRTSSTDVGKAAGSTPSDAQIVSVVLQKKPQGSLGLSLGKRTMSDGIFIRSIADGSAADLDGTLRVGDRMVSLDGELVEGLTPSAILDRLKMVQGPVAIT</sequence>
<dbReference type="Pfam" id="PF09379">
    <property type="entry name" value="FERM_N"/>
    <property type="match status" value="1"/>
</dbReference>
<reference evidence="6" key="1">
    <citation type="submission" date="2020-10" db="EMBL/GenBank/DDBJ databases">
        <authorList>
            <person name="Kikuchi T."/>
        </authorList>
    </citation>
    <scope>NUCLEOTIDE SEQUENCE</scope>
    <source>
        <strain evidence="6">NKZ352</strain>
    </source>
</reference>
<dbReference type="OrthoDB" id="165498at2759"/>